<reference evidence="1" key="1">
    <citation type="submission" date="2020-10" db="EMBL/GenBank/DDBJ databases">
        <authorList>
            <person name="Gilroy R."/>
        </authorList>
    </citation>
    <scope>NUCLEOTIDE SEQUENCE</scope>
    <source>
        <strain evidence="1">10192</strain>
    </source>
</reference>
<feature type="non-terminal residue" evidence="1">
    <location>
        <position position="90"/>
    </location>
</feature>
<evidence type="ECO:0000313" key="2">
    <source>
        <dbReference type="Proteomes" id="UP000823632"/>
    </source>
</evidence>
<comment type="caution">
    <text evidence="1">The sequence shown here is derived from an EMBL/GenBank/DDBJ whole genome shotgun (WGS) entry which is preliminary data.</text>
</comment>
<protein>
    <submittedName>
        <fullName evidence="1">Uncharacterized protein</fullName>
    </submittedName>
</protein>
<dbReference type="AlphaFoldDB" id="A0A9D9DQJ6"/>
<dbReference type="Proteomes" id="UP000823632">
    <property type="component" value="Unassembled WGS sequence"/>
</dbReference>
<name>A0A9D9DQJ6_9BACT</name>
<sequence length="90" mass="10436">MARQKKEKIPSKEQKSNMAVIEQDYIPEVPSCKEKDCADKGKEVKPDPEFSGKFDRLENKYSLRELLDIEAALRIVLEEDRKKMILGELP</sequence>
<organism evidence="1 2">
    <name type="scientific">Candidatus Scatousia excrementipullorum</name>
    <dbReference type="NCBI Taxonomy" id="2840936"/>
    <lineage>
        <taxon>Bacteria</taxon>
        <taxon>Candidatus Scatousia</taxon>
    </lineage>
</organism>
<proteinExistence type="predicted"/>
<dbReference type="EMBL" id="JADIND010000199">
    <property type="protein sequence ID" value="MBO8431487.1"/>
    <property type="molecule type" value="Genomic_DNA"/>
</dbReference>
<evidence type="ECO:0000313" key="1">
    <source>
        <dbReference type="EMBL" id="MBO8431487.1"/>
    </source>
</evidence>
<reference evidence="1" key="2">
    <citation type="journal article" date="2021" name="PeerJ">
        <title>Extensive microbial diversity within the chicken gut microbiome revealed by metagenomics and culture.</title>
        <authorList>
            <person name="Gilroy R."/>
            <person name="Ravi A."/>
            <person name="Getino M."/>
            <person name="Pursley I."/>
            <person name="Horton D.L."/>
            <person name="Alikhan N.F."/>
            <person name="Baker D."/>
            <person name="Gharbi K."/>
            <person name="Hall N."/>
            <person name="Watson M."/>
            <person name="Adriaenssens E.M."/>
            <person name="Foster-Nyarko E."/>
            <person name="Jarju S."/>
            <person name="Secka A."/>
            <person name="Antonio M."/>
            <person name="Oren A."/>
            <person name="Chaudhuri R.R."/>
            <person name="La Ragione R."/>
            <person name="Hildebrand F."/>
            <person name="Pallen M.J."/>
        </authorList>
    </citation>
    <scope>NUCLEOTIDE SEQUENCE</scope>
    <source>
        <strain evidence="1">10192</strain>
    </source>
</reference>
<accession>A0A9D9DQJ6</accession>
<gene>
    <name evidence="1" type="ORF">IAC76_08880</name>
</gene>